<dbReference type="Pfam" id="PF26563">
    <property type="entry name" value="Rv3660c_N"/>
    <property type="match status" value="1"/>
</dbReference>
<dbReference type="Gene3D" id="3.40.50.300">
    <property type="entry name" value="P-loop containing nucleotide triphosphate hydrolases"/>
    <property type="match status" value="1"/>
</dbReference>
<dbReference type="InterPro" id="IPR059050">
    <property type="entry name" value="Rv3660c_N"/>
</dbReference>
<dbReference type="InterPro" id="IPR027417">
    <property type="entry name" value="P-loop_NTPase"/>
</dbReference>
<name>A0ABW2LEY8_9PSEU</name>
<dbReference type="InterPro" id="IPR022521">
    <property type="entry name" value="Rv3660c"/>
</dbReference>
<dbReference type="PANTHER" id="PTHR43384">
    <property type="entry name" value="SEPTUM SITE-DETERMINING PROTEIN MIND HOMOLOG, CHLOROPLASTIC-RELATED"/>
    <property type="match status" value="1"/>
</dbReference>
<proteinExistence type="predicted"/>
<gene>
    <name evidence="2" type="primary">ssd</name>
    <name evidence="2" type="ORF">ACFQRI_06635</name>
</gene>
<dbReference type="EMBL" id="JBHTCJ010000003">
    <property type="protein sequence ID" value="MFC7341084.1"/>
    <property type="molecule type" value="Genomic_DNA"/>
</dbReference>
<dbReference type="SUPFAM" id="SSF52540">
    <property type="entry name" value="P-loop containing nucleoside triphosphate hydrolases"/>
    <property type="match status" value="1"/>
</dbReference>
<protein>
    <submittedName>
        <fullName evidence="2">Septum site-determining protein Ssd</fullName>
    </submittedName>
</protein>
<accession>A0ABW2LEY8</accession>
<keyword evidence="3" id="KW-1185">Reference proteome</keyword>
<dbReference type="PANTHER" id="PTHR43384:SF11">
    <property type="entry name" value="SEPTUM SITE DETERMINING PROTEIN"/>
    <property type="match status" value="1"/>
</dbReference>
<sequence>MPIDESSASEPVLVMREPELAEEVSRLAAASGGELRRESRLRPASWREAPLVLVDLPTAEACLERGLPRRRGVVLLSKGPADQLWRVAFELAAERVLELPAAESELIELLADAGEPAGAGRVLAVLGGRGGAGASALATAVAVTEARAGRRSLLLDCDPLGGGLDLALGLEDVDGMRWSGLAMSSGRLGSTALIEALPKLRVGPGELALLACDRSEPPTGLAPDGVRAVLDAGRRSGALVVCDLPGGLSAPAETALREAELAVVVVPAEVRACAAAARLVAEAHERSGCPLRLVVRGPAPSGLRTADIAEAVGAPVLAAMRPQPGLPLAADRGGQLSALRRGPLARAAGEVLAELDAAPA</sequence>
<dbReference type="NCBIfam" id="TIGR03815">
    <property type="entry name" value="CpaE_hom_Actino"/>
    <property type="match status" value="1"/>
</dbReference>
<evidence type="ECO:0000313" key="2">
    <source>
        <dbReference type="EMBL" id="MFC7341084.1"/>
    </source>
</evidence>
<evidence type="ECO:0000313" key="3">
    <source>
        <dbReference type="Proteomes" id="UP001596504"/>
    </source>
</evidence>
<organism evidence="2 3">
    <name type="scientific">Saccharopolyspora griseoalba</name>
    <dbReference type="NCBI Taxonomy" id="1431848"/>
    <lineage>
        <taxon>Bacteria</taxon>
        <taxon>Bacillati</taxon>
        <taxon>Actinomycetota</taxon>
        <taxon>Actinomycetes</taxon>
        <taxon>Pseudonocardiales</taxon>
        <taxon>Pseudonocardiaceae</taxon>
        <taxon>Saccharopolyspora</taxon>
    </lineage>
</organism>
<dbReference type="InterPro" id="IPR050625">
    <property type="entry name" value="ParA/MinD_ATPase"/>
</dbReference>
<feature type="domain" description="Rv3660c-like CheY-like N-terminal" evidence="1">
    <location>
        <begin position="14"/>
        <end position="119"/>
    </location>
</feature>
<dbReference type="Proteomes" id="UP001596504">
    <property type="component" value="Unassembled WGS sequence"/>
</dbReference>
<comment type="caution">
    <text evidence="2">The sequence shown here is derived from an EMBL/GenBank/DDBJ whole genome shotgun (WGS) entry which is preliminary data.</text>
</comment>
<evidence type="ECO:0000259" key="1">
    <source>
        <dbReference type="Pfam" id="PF26563"/>
    </source>
</evidence>
<dbReference type="RefSeq" id="WP_380665601.1">
    <property type="nucleotide sequence ID" value="NZ_JBHTCJ010000003.1"/>
</dbReference>
<reference evidence="3" key="1">
    <citation type="journal article" date="2019" name="Int. J. Syst. Evol. Microbiol.">
        <title>The Global Catalogue of Microorganisms (GCM) 10K type strain sequencing project: providing services to taxonomists for standard genome sequencing and annotation.</title>
        <authorList>
            <consortium name="The Broad Institute Genomics Platform"/>
            <consortium name="The Broad Institute Genome Sequencing Center for Infectious Disease"/>
            <person name="Wu L."/>
            <person name="Ma J."/>
        </authorList>
    </citation>
    <scope>NUCLEOTIDE SEQUENCE [LARGE SCALE GENOMIC DNA]</scope>
    <source>
        <strain evidence="3">WLHS5</strain>
    </source>
</reference>